<dbReference type="Proteomes" id="UP000524187">
    <property type="component" value="Unassembled WGS sequence"/>
</dbReference>
<evidence type="ECO:0000313" key="14">
    <source>
        <dbReference type="Proteomes" id="UP000524187"/>
    </source>
</evidence>
<feature type="disulfide bond" evidence="11">
    <location>
        <begin position="48"/>
        <end position="109"/>
    </location>
</feature>
<organism evidence="13 14">
    <name type="scientific">Casuarius casuarius</name>
    <name type="common">Southern cassowary</name>
    <name type="synonym">Struthio casuarius</name>
    <dbReference type="NCBI Taxonomy" id="8787"/>
    <lineage>
        <taxon>Eukaryota</taxon>
        <taxon>Metazoa</taxon>
        <taxon>Chordata</taxon>
        <taxon>Craniata</taxon>
        <taxon>Vertebrata</taxon>
        <taxon>Euteleostomi</taxon>
        <taxon>Archelosauria</taxon>
        <taxon>Archosauria</taxon>
        <taxon>Dinosauria</taxon>
        <taxon>Saurischia</taxon>
        <taxon>Theropoda</taxon>
        <taxon>Coelurosauria</taxon>
        <taxon>Aves</taxon>
        <taxon>Palaeognathae</taxon>
        <taxon>Casuariiformes</taxon>
        <taxon>Casuariidae</taxon>
        <taxon>Casuarius</taxon>
    </lineage>
</organism>
<dbReference type="GO" id="GO:0004252">
    <property type="term" value="F:serine-type endopeptidase activity"/>
    <property type="evidence" value="ECO:0007669"/>
    <property type="project" value="TreeGrafter"/>
</dbReference>
<dbReference type="Pfam" id="PF00530">
    <property type="entry name" value="SRCR"/>
    <property type="match status" value="4"/>
</dbReference>
<feature type="disulfide bond" evidence="11">
    <location>
        <begin position="256"/>
        <end position="317"/>
    </location>
</feature>
<evidence type="ECO:0000256" key="10">
    <source>
        <dbReference type="ARBA" id="ARBA00023180"/>
    </source>
</evidence>
<keyword evidence="8" id="KW-0472">Membrane</keyword>
<evidence type="ECO:0000256" key="4">
    <source>
        <dbReference type="ARBA" id="ARBA00022692"/>
    </source>
</evidence>
<keyword evidence="7" id="KW-1133">Transmembrane helix</keyword>
<feature type="disulfide bond" evidence="11">
    <location>
        <begin position="151"/>
        <end position="212"/>
    </location>
</feature>
<dbReference type="PANTHER" id="PTHR48071:SF15">
    <property type="entry name" value="SRCR DOMAIN-CONTAINING PROTEIN"/>
    <property type="match status" value="1"/>
</dbReference>
<evidence type="ECO:0000256" key="6">
    <source>
        <dbReference type="ARBA" id="ARBA00022737"/>
    </source>
</evidence>
<keyword evidence="14" id="KW-1185">Reference proteome</keyword>
<keyword evidence="5" id="KW-0732">Signal</keyword>
<comment type="subcellular location">
    <subcellularLocation>
        <location evidence="1">Membrane</location>
        <topology evidence="1">Single-pass membrane protein</topology>
    </subcellularLocation>
    <subcellularLocation>
        <location evidence="2">Secreted</location>
    </subcellularLocation>
</comment>
<dbReference type="Gene3D" id="3.10.250.10">
    <property type="entry name" value="SRCR-like domain"/>
    <property type="match status" value="4"/>
</dbReference>
<sequence length="430" mass="44115">GTSNADAVELRLVNGGGPCAGRVEVKLGGQWGMVADDIWDMEDTEVVCQQLGCGSAKSAHDWTCFGKASEPIHLAVVDCQEDESIVWKCTFKGWGLYNGSHGFDVGVVCQGFLQLVSGDGACSGRVEVRQGQACPTLCKAHVDLNAAHVICKELGCGAALAITGAAHLGTGAGPIWDGGFEGAGNESLLSACACRLPHGQGCTHASDAGIVCSPYTGFRLANGSTACAGRVELEACGTWGSLCDAGWDMPNAQVLCHHLSCGFAASVPHGGYFGTGSGPLWQDTFHCSGTESHLGECPAMALGTPACSSGHAAAVNCSGAFVCSGECAGKGPRAAQGPKRLPQPELSLAAESRQLRLVSSPRFCPGRVEVYVRGAWSCICKDAWDLWDAAVVCRQLGCGEALAAPSSAHYGRGSGLAWMGAGGCSGAWDV</sequence>
<keyword evidence="4" id="KW-0812">Transmembrane</keyword>
<feature type="non-terminal residue" evidence="13">
    <location>
        <position position="430"/>
    </location>
</feature>
<dbReference type="PRINTS" id="PR00258">
    <property type="entry name" value="SPERACTRCPTR"/>
</dbReference>
<accession>A0A7K8NXM3</accession>
<keyword evidence="3" id="KW-0964">Secreted</keyword>
<proteinExistence type="predicted"/>
<evidence type="ECO:0000256" key="3">
    <source>
        <dbReference type="ARBA" id="ARBA00022525"/>
    </source>
</evidence>
<evidence type="ECO:0000256" key="7">
    <source>
        <dbReference type="ARBA" id="ARBA00022989"/>
    </source>
</evidence>
<dbReference type="SMART" id="SM00202">
    <property type="entry name" value="SR"/>
    <property type="match status" value="4"/>
</dbReference>
<keyword evidence="10" id="KW-0325">Glycoprotein</keyword>
<dbReference type="InterPro" id="IPR036772">
    <property type="entry name" value="SRCR-like_dom_sf"/>
</dbReference>
<feature type="non-terminal residue" evidence="13">
    <location>
        <position position="1"/>
    </location>
</feature>
<comment type="caution">
    <text evidence="13">The sequence shown here is derived from an EMBL/GenBank/DDBJ whole genome shotgun (WGS) entry which is preliminary data.</text>
</comment>
<evidence type="ECO:0000256" key="5">
    <source>
        <dbReference type="ARBA" id="ARBA00022729"/>
    </source>
</evidence>
<evidence type="ECO:0000256" key="1">
    <source>
        <dbReference type="ARBA" id="ARBA00004167"/>
    </source>
</evidence>
<feature type="disulfide bond" evidence="11">
    <location>
        <begin position="243"/>
        <end position="307"/>
    </location>
</feature>
<keyword evidence="9 11" id="KW-1015">Disulfide bond</keyword>
<feature type="domain" description="SRCR" evidence="12">
    <location>
        <begin position="355"/>
        <end position="430"/>
    </location>
</feature>
<reference evidence="13 14" key="1">
    <citation type="submission" date="2019-09" db="EMBL/GenBank/DDBJ databases">
        <title>Bird 10,000 Genomes (B10K) Project - Family phase.</title>
        <authorList>
            <person name="Zhang G."/>
        </authorList>
    </citation>
    <scope>NUCLEOTIDE SEQUENCE [LARGE SCALE GENOMIC DNA]</scope>
    <source>
        <strain evidence="13">B10K-LSUMZ-50683</strain>
        <tissue evidence="13">Muscle</tissue>
    </source>
</reference>
<evidence type="ECO:0000256" key="2">
    <source>
        <dbReference type="ARBA" id="ARBA00004613"/>
    </source>
</evidence>
<evidence type="ECO:0000256" key="9">
    <source>
        <dbReference type="ARBA" id="ARBA00023157"/>
    </source>
</evidence>
<dbReference type="FunFam" id="3.10.250.10:FF:000031">
    <property type="entry name" value="RIKEN cDNA 5830411N06, isoform CRA_a"/>
    <property type="match status" value="1"/>
</dbReference>
<dbReference type="InterPro" id="IPR001190">
    <property type="entry name" value="SRCR"/>
</dbReference>
<gene>
    <name evidence="13" type="primary">Cd163_3</name>
    <name evidence="13" type="ORF">CASCAS_R01556</name>
</gene>
<dbReference type="AlphaFoldDB" id="A0A7K8NXM3"/>
<dbReference type="GO" id="GO:0031638">
    <property type="term" value="P:zymogen activation"/>
    <property type="evidence" value="ECO:0007669"/>
    <property type="project" value="TreeGrafter"/>
</dbReference>
<feature type="domain" description="SRCR" evidence="12">
    <location>
        <begin position="10"/>
        <end position="110"/>
    </location>
</feature>
<keyword evidence="6" id="KW-0677">Repeat</keyword>
<evidence type="ECO:0000313" key="13">
    <source>
        <dbReference type="EMBL" id="NXE58116.1"/>
    </source>
</evidence>
<protein>
    <submittedName>
        <fullName evidence="13">C163A protein</fullName>
    </submittedName>
</protein>
<dbReference type="FunFam" id="3.10.250.10:FF:000016">
    <property type="entry name" value="Scavenger receptor cysteine-rich protein type 12"/>
    <property type="match status" value="1"/>
</dbReference>
<feature type="disulfide bond" evidence="11">
    <location>
        <begin position="287"/>
        <end position="297"/>
    </location>
</feature>
<evidence type="ECO:0000259" key="12">
    <source>
        <dbReference type="PROSITE" id="PS50287"/>
    </source>
</evidence>
<feature type="disulfide bond" evidence="11">
    <location>
        <begin position="138"/>
        <end position="202"/>
    </location>
</feature>
<dbReference type="SUPFAM" id="SSF56487">
    <property type="entry name" value="SRCR-like"/>
    <property type="match status" value="4"/>
</dbReference>
<feature type="disulfide bond" evidence="11">
    <location>
        <begin position="79"/>
        <end position="89"/>
    </location>
</feature>
<comment type="caution">
    <text evidence="11">Lacks conserved residue(s) required for the propagation of feature annotation.</text>
</comment>
<dbReference type="GO" id="GO:0005886">
    <property type="term" value="C:plasma membrane"/>
    <property type="evidence" value="ECO:0007669"/>
    <property type="project" value="TreeGrafter"/>
</dbReference>
<dbReference type="EMBL" id="VWPT01000824">
    <property type="protein sequence ID" value="NXE58116.1"/>
    <property type="molecule type" value="Genomic_DNA"/>
</dbReference>
<feature type="domain" description="SRCR" evidence="12">
    <location>
        <begin position="113"/>
        <end position="213"/>
    </location>
</feature>
<evidence type="ECO:0000256" key="8">
    <source>
        <dbReference type="ARBA" id="ARBA00023136"/>
    </source>
</evidence>
<dbReference type="GO" id="GO:0005615">
    <property type="term" value="C:extracellular space"/>
    <property type="evidence" value="ECO:0007669"/>
    <property type="project" value="TreeGrafter"/>
</dbReference>
<dbReference type="PANTHER" id="PTHR48071">
    <property type="entry name" value="SRCR DOMAIN-CONTAINING PROTEIN"/>
    <property type="match status" value="1"/>
</dbReference>
<dbReference type="FunFam" id="3.10.250.10:FF:000009">
    <property type="entry name" value="WC1"/>
    <property type="match status" value="2"/>
</dbReference>
<dbReference type="PROSITE" id="PS50287">
    <property type="entry name" value="SRCR_2"/>
    <property type="match status" value="4"/>
</dbReference>
<evidence type="ECO:0000256" key="11">
    <source>
        <dbReference type="PROSITE-ProRule" id="PRU00196"/>
    </source>
</evidence>
<name>A0A7K8NXM3_CASCA</name>
<feature type="domain" description="SRCR" evidence="12">
    <location>
        <begin position="218"/>
        <end position="318"/>
    </location>
</feature>